<dbReference type="GO" id="GO:0008270">
    <property type="term" value="F:zinc ion binding"/>
    <property type="evidence" value="ECO:0007669"/>
    <property type="project" value="InterPro"/>
</dbReference>
<dbReference type="AlphaFoldDB" id="A0A1H0KPD4"/>
<keyword evidence="4" id="KW-1185">Reference proteome</keyword>
<dbReference type="InterPro" id="IPR027268">
    <property type="entry name" value="Peptidase_M4/M1_CTD_sf"/>
</dbReference>
<accession>A0A1H0KPD4</accession>
<keyword evidence="1" id="KW-1133">Transmembrane helix</keyword>
<evidence type="ECO:0000256" key="1">
    <source>
        <dbReference type="SAM" id="Phobius"/>
    </source>
</evidence>
<dbReference type="GO" id="GO:0008237">
    <property type="term" value="F:metallopeptidase activity"/>
    <property type="evidence" value="ECO:0007669"/>
    <property type="project" value="InterPro"/>
</dbReference>
<feature type="transmembrane region" description="Helical" evidence="1">
    <location>
        <begin position="520"/>
        <end position="539"/>
    </location>
</feature>
<feature type="transmembrane region" description="Helical" evidence="1">
    <location>
        <begin position="172"/>
        <end position="191"/>
    </location>
</feature>
<sequence>MLWFELKYHFSQITFKIAVLLFFLLGILSTTLNFGSEEVHKNAPYVVSTMVSLLALFSIFVSTLFCANVVLRDTTYKMESLLFTTGIKRLPYFMIRILGLVISVFMILAIAVLGLFMASLFQDPAQLGPFKPAYFLQPLFVLALPTVVLISSLLFAVAILSRNVKLVYVSGVLLYVLYLLGSILGNSPLIANSALKLTEPDLLTVLADPFGLAPFFQETRSWTIAQRNEQLFGLQGDFLLNRLAWTGVALLLLAVSYRYFKFRASSDAKSKAPREKTQVFDKVWYRRHQVQPSGKSYYRAIFRKQLKLEISAVFKHFPFFLMLLIWAFLMAIELKDHLFSGFYGIHSYPVAENIIEQLMAVRPAMLLIVFYAAELICRERSVNIQSLIYSSPAPNLIFWASKALTLGLMVMSIISLNIGIGIATQLFNGQFSIDLPAYLSLYYYAGLPLFLFALLVVFIQTLIPNKYLGMMVNLCVAGLISFSRSIGIEHYLLRYASVPRLEYSQLNGFGHYATAFNWYMIYWTAFALLLSLLTISMWQNGRQHSFNERLKSIGKHQTKTGRLVFLLSLAVWLGSGAYIYHQTNIIGKYKSSFAQQDWQLRYEKKYKATDSLPQPIIRAVKTQIALYPEDQKYTLSGSYLMRNESEKPISKVWVNIDQEVHTAKVDIEGATKQVHDAEFDQYWISLKQPLLPGASLTMQFSMEVIRSGFMPFNNENSLLKNGSYIELEKYLPSIGYNSGNESDDLIARKKAGLPEVQPMTNIPDQQYHLIDYESTISTLPDQYVVSVGTLQRSWTANKRRYFHYKTGKPVNFMLAFSSARYTQAKALYKDMELTVFYQEGHEYNVPAILQGMKDALDYGNEHFNPYPLKQLSFAEIPQYRGAATAYPGVLFGSEKIMFLSDYRDTSKVNYTYATTAHETAHQWWAHQLSPANAPGAAFLTESLAKYTEAKVVEHRFGKAYLSPYLKADNLLYFNMRNMSNQELPLAVTTDQAFVRYQKGGLSLYAISEAIGEAQFSAALRRLLDKHMAPERKALAEDLIQELYVGASANQKQGIDEALRKVITYSLKIKPLKTKRLKDGRYSVTLQVNIDKNELQASGQKPLRVSEDFDIAFFDHQPGSWDQRPNPFYLQKHHFSKKETVVTIILNQKPKSTGIDPYGYVLDEDQRDNMQEVK</sequence>
<keyword evidence="1" id="KW-0472">Membrane</keyword>
<feature type="transmembrane region" description="Helical" evidence="1">
    <location>
        <begin position="470"/>
        <end position="493"/>
    </location>
</feature>
<feature type="transmembrane region" description="Helical" evidence="1">
    <location>
        <begin position="243"/>
        <end position="260"/>
    </location>
</feature>
<feature type="transmembrane region" description="Helical" evidence="1">
    <location>
        <begin position="396"/>
        <end position="422"/>
    </location>
</feature>
<feature type="transmembrane region" description="Helical" evidence="1">
    <location>
        <begin position="139"/>
        <end position="160"/>
    </location>
</feature>
<feature type="domain" description="Peptidase M1 membrane alanine aminopeptidase" evidence="2">
    <location>
        <begin position="852"/>
        <end position="1046"/>
    </location>
</feature>
<feature type="transmembrane region" description="Helical" evidence="1">
    <location>
        <begin position="45"/>
        <end position="71"/>
    </location>
</feature>
<feature type="transmembrane region" description="Helical" evidence="1">
    <location>
        <begin position="560"/>
        <end position="580"/>
    </location>
</feature>
<dbReference type="SUPFAM" id="SSF55486">
    <property type="entry name" value="Metalloproteases ('zincins'), catalytic domain"/>
    <property type="match status" value="1"/>
</dbReference>
<dbReference type="Pfam" id="PF01433">
    <property type="entry name" value="Peptidase_M1"/>
    <property type="match status" value="1"/>
</dbReference>
<reference evidence="4" key="1">
    <citation type="submission" date="2016-10" db="EMBL/GenBank/DDBJ databases">
        <authorList>
            <person name="Varghese N."/>
            <person name="Submissions S."/>
        </authorList>
    </citation>
    <scope>NUCLEOTIDE SEQUENCE [LARGE SCALE GENOMIC DNA]</scope>
    <source>
        <strain evidence="4">DSM 19110</strain>
    </source>
</reference>
<protein>
    <submittedName>
        <fullName evidence="3">Peptidase family M1</fullName>
    </submittedName>
</protein>
<feature type="transmembrane region" description="Helical" evidence="1">
    <location>
        <begin position="442"/>
        <end position="463"/>
    </location>
</feature>
<evidence type="ECO:0000259" key="2">
    <source>
        <dbReference type="Pfam" id="PF01433"/>
    </source>
</evidence>
<dbReference type="EMBL" id="FNGY01000016">
    <property type="protein sequence ID" value="SDO57808.1"/>
    <property type="molecule type" value="Genomic_DNA"/>
</dbReference>
<evidence type="ECO:0000313" key="4">
    <source>
        <dbReference type="Proteomes" id="UP000183200"/>
    </source>
</evidence>
<dbReference type="Proteomes" id="UP000183200">
    <property type="component" value="Unassembled WGS sequence"/>
</dbReference>
<gene>
    <name evidence="3" type="ORF">SAMN05421820_116115</name>
</gene>
<keyword evidence="1" id="KW-0812">Transmembrane</keyword>
<evidence type="ECO:0000313" key="3">
    <source>
        <dbReference type="EMBL" id="SDO57808.1"/>
    </source>
</evidence>
<feature type="transmembrane region" description="Helical" evidence="1">
    <location>
        <begin position="354"/>
        <end position="376"/>
    </location>
</feature>
<proteinExistence type="predicted"/>
<dbReference type="Gene3D" id="1.10.390.10">
    <property type="entry name" value="Neutral Protease Domain 2"/>
    <property type="match status" value="1"/>
</dbReference>
<feature type="transmembrane region" description="Helical" evidence="1">
    <location>
        <begin position="92"/>
        <end position="119"/>
    </location>
</feature>
<name>A0A1H0KPD4_9SPHI</name>
<dbReference type="InterPro" id="IPR014782">
    <property type="entry name" value="Peptidase_M1_dom"/>
</dbReference>
<organism evidence="3 4">
    <name type="scientific">Pedobacter steynii</name>
    <dbReference type="NCBI Taxonomy" id="430522"/>
    <lineage>
        <taxon>Bacteria</taxon>
        <taxon>Pseudomonadati</taxon>
        <taxon>Bacteroidota</taxon>
        <taxon>Sphingobacteriia</taxon>
        <taxon>Sphingobacteriales</taxon>
        <taxon>Sphingobacteriaceae</taxon>
        <taxon>Pedobacter</taxon>
    </lineage>
</organism>
<feature type="transmembrane region" description="Helical" evidence="1">
    <location>
        <begin position="313"/>
        <end position="334"/>
    </location>
</feature>